<feature type="non-terminal residue" evidence="7">
    <location>
        <position position="1"/>
    </location>
</feature>
<keyword evidence="2" id="KW-0645">Protease</keyword>
<evidence type="ECO:0000313" key="7">
    <source>
        <dbReference type="EMBL" id="KAL0566606.1"/>
    </source>
</evidence>
<feature type="domain" description="Ubiquitin-like protease family profile" evidence="6">
    <location>
        <begin position="534"/>
        <end position="664"/>
    </location>
</feature>
<keyword evidence="4" id="KW-0175">Coiled coil</keyword>
<dbReference type="PROSITE" id="PS50600">
    <property type="entry name" value="ULP_PROTEASE"/>
    <property type="match status" value="1"/>
</dbReference>
<dbReference type="PANTHER" id="PTHR33096">
    <property type="entry name" value="CXC2 DOMAIN-CONTAINING PROTEIN"/>
    <property type="match status" value="1"/>
</dbReference>
<dbReference type="InterPro" id="IPR003653">
    <property type="entry name" value="Peptidase_C48_C"/>
</dbReference>
<comment type="similarity">
    <text evidence="1">Belongs to the peptidase C48 family.</text>
</comment>
<keyword evidence="8" id="KW-1185">Reference proteome</keyword>
<gene>
    <name evidence="7" type="ORF">V5O48_015401</name>
</gene>
<dbReference type="InterPro" id="IPR038765">
    <property type="entry name" value="Papain-like_cys_pep_sf"/>
</dbReference>
<evidence type="ECO:0000259" key="6">
    <source>
        <dbReference type="PROSITE" id="PS50600"/>
    </source>
</evidence>
<protein>
    <recommendedName>
        <fullName evidence="6">Ubiquitin-like protease family profile domain-containing protein</fullName>
    </recommendedName>
</protein>
<accession>A0ABR3EUL9</accession>
<feature type="compositionally biased region" description="Basic and acidic residues" evidence="5">
    <location>
        <begin position="445"/>
        <end position="458"/>
    </location>
</feature>
<evidence type="ECO:0000313" key="8">
    <source>
        <dbReference type="Proteomes" id="UP001465976"/>
    </source>
</evidence>
<name>A0ABR3EUL9_9AGAR</name>
<dbReference type="Gene3D" id="3.40.395.10">
    <property type="entry name" value="Adenoviral Proteinase, Chain A"/>
    <property type="match status" value="1"/>
</dbReference>
<reference evidence="7 8" key="1">
    <citation type="submission" date="2024-02" db="EMBL/GenBank/DDBJ databases">
        <title>A draft genome for the cacao thread blight pathogen Marasmius crinis-equi.</title>
        <authorList>
            <person name="Cohen S.P."/>
            <person name="Baruah I.K."/>
            <person name="Amoako-Attah I."/>
            <person name="Bukari Y."/>
            <person name="Meinhardt L.W."/>
            <person name="Bailey B.A."/>
        </authorList>
    </citation>
    <scope>NUCLEOTIDE SEQUENCE [LARGE SCALE GENOMIC DNA]</scope>
    <source>
        <strain evidence="7 8">GH-76</strain>
    </source>
</reference>
<evidence type="ECO:0000256" key="5">
    <source>
        <dbReference type="SAM" id="MobiDB-lite"/>
    </source>
</evidence>
<sequence length="664" mass="75470">GYQTMPISYPKMIRARCYGGCPVETGGPVRLRFVDRTGPNRTVGNTNIQRKLFKYAQKKEAEAVDQLRSFGIPSEELESLWLEQKAAELSPRAHASAHLKKELEKVLKLQTEIKQLEASIKTARASIKKMRFPPSDTLFYLAELEQTHTTLKKKAEQLYDSLNIPQNHPTLANVPLEYLHTLLLARDTKIAIRSKAIATFQEYAQIDQAVGGVQEALGTKAHQQTRQAITKRRPALLNLIRKYNQFCASLETSHRPEYKLPVPKPLPENLGSLRDAEMSGLWQDVWISNSCAPPRWLTDDKASKGIRALLTLQRCAEERVRLAKESKNLCSWFRDELYTLLALRQDCSFIKYQALLQLRIEDHLLLADQWSTPFVNKQAFQEQVAIVYQRLRLSQLALRALPTFAAPLPCTTNKDETSAMLSNLDEVGEESGREESECEDLDQGDVEKSEEPVEERWDAEVTGEALALADLQGSDMEDSDDEDGQLKLHWQLLETLSLDCMITASIRNWIFPKLQGGWESYRTVKSTSTARQGHKFRTPEFERLANPKALLDDDCVNGGALLLRETFGDADSDCAILSTFAIPKLLQTSSWTEDAWRITRSSEYWAKSTWLIPIHSRIMQHWALAVVKAKTRQVLLFDSLGSRSFLDEWLPKLQVVVTRLVEMA</sequence>
<feature type="region of interest" description="Disordered" evidence="5">
    <location>
        <begin position="425"/>
        <end position="458"/>
    </location>
</feature>
<feature type="coiled-coil region" evidence="4">
    <location>
        <begin position="99"/>
        <end position="161"/>
    </location>
</feature>
<dbReference type="SUPFAM" id="SSF54001">
    <property type="entry name" value="Cysteine proteinases"/>
    <property type="match status" value="1"/>
</dbReference>
<dbReference type="EMBL" id="JBAHYK010001839">
    <property type="protein sequence ID" value="KAL0566606.1"/>
    <property type="molecule type" value="Genomic_DNA"/>
</dbReference>
<comment type="caution">
    <text evidence="7">The sequence shown here is derived from an EMBL/GenBank/DDBJ whole genome shotgun (WGS) entry which is preliminary data.</text>
</comment>
<evidence type="ECO:0000256" key="1">
    <source>
        <dbReference type="ARBA" id="ARBA00005234"/>
    </source>
</evidence>
<dbReference type="Proteomes" id="UP001465976">
    <property type="component" value="Unassembled WGS sequence"/>
</dbReference>
<proteinExistence type="inferred from homology"/>
<keyword evidence="3" id="KW-0378">Hydrolase</keyword>
<dbReference type="PANTHER" id="PTHR33096:SF1">
    <property type="entry name" value="CXC1-LIKE CYSTEINE CLUSTER ASSOCIATED WITH KDZ TRANSPOSASES DOMAIN-CONTAINING PROTEIN"/>
    <property type="match status" value="1"/>
</dbReference>
<evidence type="ECO:0000256" key="2">
    <source>
        <dbReference type="ARBA" id="ARBA00022670"/>
    </source>
</evidence>
<organism evidence="7 8">
    <name type="scientific">Marasmius crinis-equi</name>
    <dbReference type="NCBI Taxonomy" id="585013"/>
    <lineage>
        <taxon>Eukaryota</taxon>
        <taxon>Fungi</taxon>
        <taxon>Dikarya</taxon>
        <taxon>Basidiomycota</taxon>
        <taxon>Agaricomycotina</taxon>
        <taxon>Agaricomycetes</taxon>
        <taxon>Agaricomycetidae</taxon>
        <taxon>Agaricales</taxon>
        <taxon>Marasmiineae</taxon>
        <taxon>Marasmiaceae</taxon>
        <taxon>Marasmius</taxon>
    </lineage>
</organism>
<evidence type="ECO:0000256" key="4">
    <source>
        <dbReference type="SAM" id="Coils"/>
    </source>
</evidence>
<evidence type="ECO:0000256" key="3">
    <source>
        <dbReference type="ARBA" id="ARBA00022801"/>
    </source>
</evidence>